<dbReference type="Pfam" id="PF14390">
    <property type="entry name" value="DUF4420"/>
    <property type="match status" value="1"/>
</dbReference>
<evidence type="ECO:0000313" key="1">
    <source>
        <dbReference type="EMBL" id="QVM85190.1"/>
    </source>
</evidence>
<dbReference type="EMBL" id="CP054856">
    <property type="protein sequence ID" value="QVM85190.1"/>
    <property type="molecule type" value="Genomic_DNA"/>
</dbReference>
<gene>
    <name evidence="1" type="ORF">HT578_17140</name>
</gene>
<dbReference type="InterPro" id="IPR025534">
    <property type="entry name" value="DUF4420"/>
</dbReference>
<dbReference type="RefSeq" id="WP_213500846.1">
    <property type="nucleotide sequence ID" value="NZ_CP054856.1"/>
</dbReference>
<evidence type="ECO:0000313" key="2">
    <source>
        <dbReference type="Proteomes" id="UP000677126"/>
    </source>
</evidence>
<sequence>MGGAAERWSRCPTRPGGWPLRLLLDRHRSQGTGLLLQLPTGFETGASLPEMRNLDIVFQDVAGRPALIIVLRDKDQRELFETLCRDIVQAAELADDLPDAVGRMIRRTMRWHHLLRSGKNSKLSVEEQRGLIGELQFLHGLIDQLGATAAIQAWTGPAGSAKDFEMGAVLVEVRTAEQYSTTLAAG</sequence>
<dbReference type="Proteomes" id="UP000677126">
    <property type="component" value="Chromosome"/>
</dbReference>
<accession>A0ABX8EAF9</accession>
<keyword evidence="2" id="KW-1185">Reference proteome</keyword>
<reference evidence="1 2" key="1">
    <citation type="journal article" date="2021" name="Int. J. Syst. Evol. Microbiol.">
        <title>Novosphingobium decolorationis sp. nov., an aniline blue-decolourizing bacterium isolated from East Pacific sediment.</title>
        <authorList>
            <person name="Chen X."/>
            <person name="Dong B."/>
            <person name="Chen T."/>
            <person name="Ren N."/>
            <person name="Wang J."/>
            <person name="Xu Y."/>
            <person name="Yang J."/>
            <person name="Zhu S."/>
            <person name="Chen J."/>
        </authorList>
    </citation>
    <scope>NUCLEOTIDE SEQUENCE [LARGE SCALE GENOMIC DNA]</scope>
    <source>
        <strain evidence="1 2">502str22</strain>
    </source>
</reference>
<proteinExistence type="predicted"/>
<organism evidence="1 2">
    <name type="scientific">Novosphingobium decolorationis</name>
    <dbReference type="NCBI Taxonomy" id="2698673"/>
    <lineage>
        <taxon>Bacteria</taxon>
        <taxon>Pseudomonadati</taxon>
        <taxon>Pseudomonadota</taxon>
        <taxon>Alphaproteobacteria</taxon>
        <taxon>Sphingomonadales</taxon>
        <taxon>Sphingomonadaceae</taxon>
        <taxon>Novosphingobium</taxon>
    </lineage>
</organism>
<protein>
    <submittedName>
        <fullName evidence="1">PD-(D/E)XK motif protein</fullName>
    </submittedName>
</protein>
<name>A0ABX8EAF9_9SPHN</name>